<dbReference type="KEGG" id="ffu:CLAFUR5_13476"/>
<sequence>MIRNEAVLLYLKHIRKLKKDAAAKEDAAAEKVETYLRDASADSSKFDFREVEKLVKEHDALLQLCLELQEIMDAEEVKAAL</sequence>
<dbReference type="EMBL" id="CP090174">
    <property type="protein sequence ID" value="UJO24555.1"/>
    <property type="molecule type" value="Genomic_DNA"/>
</dbReference>
<evidence type="ECO:0000313" key="2">
    <source>
        <dbReference type="Proteomes" id="UP000756132"/>
    </source>
</evidence>
<dbReference type="Proteomes" id="UP000756132">
    <property type="component" value="Chromosome 12"/>
</dbReference>
<protein>
    <submittedName>
        <fullName evidence="1">Uncharacterized protein</fullName>
    </submittedName>
</protein>
<evidence type="ECO:0000313" key="1">
    <source>
        <dbReference type="EMBL" id="UJO24555.1"/>
    </source>
</evidence>
<name>A0A9Q8PL74_PASFU</name>
<proteinExistence type="predicted"/>
<dbReference type="RefSeq" id="XP_047768921.1">
    <property type="nucleotide sequence ID" value="XM_047912624.1"/>
</dbReference>
<organism evidence="1 2">
    <name type="scientific">Passalora fulva</name>
    <name type="common">Tomato leaf mold</name>
    <name type="synonym">Cladosporium fulvum</name>
    <dbReference type="NCBI Taxonomy" id="5499"/>
    <lineage>
        <taxon>Eukaryota</taxon>
        <taxon>Fungi</taxon>
        <taxon>Dikarya</taxon>
        <taxon>Ascomycota</taxon>
        <taxon>Pezizomycotina</taxon>
        <taxon>Dothideomycetes</taxon>
        <taxon>Dothideomycetidae</taxon>
        <taxon>Mycosphaerellales</taxon>
        <taxon>Mycosphaerellaceae</taxon>
        <taxon>Fulvia</taxon>
    </lineage>
</organism>
<keyword evidence="2" id="KW-1185">Reference proteome</keyword>
<dbReference type="AlphaFoldDB" id="A0A9Q8PL74"/>
<reference evidence="1" key="2">
    <citation type="journal article" date="2022" name="Microb. Genom.">
        <title>A chromosome-scale genome assembly of the tomato pathogen Cladosporium fulvum reveals a compartmentalized genome architecture and the presence of a dispensable chromosome.</title>
        <authorList>
            <person name="Zaccaron A.Z."/>
            <person name="Chen L.H."/>
            <person name="Samaras A."/>
            <person name="Stergiopoulos I."/>
        </authorList>
    </citation>
    <scope>NUCLEOTIDE SEQUENCE</scope>
    <source>
        <strain evidence="1">Race5_Kim</strain>
    </source>
</reference>
<accession>A0A9Q8PL74</accession>
<gene>
    <name evidence="1" type="ORF">CLAFUR5_13476</name>
</gene>
<reference evidence="1" key="1">
    <citation type="submission" date="2021-12" db="EMBL/GenBank/DDBJ databases">
        <authorList>
            <person name="Zaccaron A."/>
            <person name="Stergiopoulos I."/>
        </authorList>
    </citation>
    <scope>NUCLEOTIDE SEQUENCE</scope>
    <source>
        <strain evidence="1">Race5_Kim</strain>
    </source>
</reference>
<dbReference type="GeneID" id="71993354"/>